<name>A0ABR2HWH8_9EUKA</name>
<proteinExistence type="predicted"/>
<gene>
    <name evidence="2" type="ORF">M9Y10_016533</name>
</gene>
<reference evidence="2 3" key="1">
    <citation type="submission" date="2024-04" db="EMBL/GenBank/DDBJ databases">
        <title>Tritrichomonas musculus Genome.</title>
        <authorList>
            <person name="Alves-Ferreira E."/>
            <person name="Grigg M."/>
            <person name="Lorenzi H."/>
            <person name="Galac M."/>
        </authorList>
    </citation>
    <scope>NUCLEOTIDE SEQUENCE [LARGE SCALE GENOMIC DNA]</scope>
    <source>
        <strain evidence="2 3">EAF2021</strain>
    </source>
</reference>
<feature type="non-terminal residue" evidence="2">
    <location>
        <position position="158"/>
    </location>
</feature>
<feature type="region of interest" description="Disordered" evidence="1">
    <location>
        <begin position="1"/>
        <end position="54"/>
    </location>
</feature>
<evidence type="ECO:0000256" key="1">
    <source>
        <dbReference type="SAM" id="MobiDB-lite"/>
    </source>
</evidence>
<dbReference type="EMBL" id="JAPFFF010000021">
    <property type="protein sequence ID" value="KAK8853984.1"/>
    <property type="molecule type" value="Genomic_DNA"/>
</dbReference>
<evidence type="ECO:0000313" key="2">
    <source>
        <dbReference type="EMBL" id="KAK8853984.1"/>
    </source>
</evidence>
<accession>A0ABR2HWH8</accession>
<sequence length="158" mass="17853">MHNAYNKLTGRKSSDNIKTSNETQEKYVPSTQNLMPPPAPAPPPVPPSMTHSEGITGKFMKKLNSAYDKITNDEEVKKTKERLKWAWDNKSEILKTGGEIAEAIGEATDNKYLKAGAKTMNTIGNGFERIENKDREQKLGDLNRDILSNYYLNYLNYP</sequence>
<dbReference type="Proteomes" id="UP001470230">
    <property type="component" value="Unassembled WGS sequence"/>
</dbReference>
<organism evidence="2 3">
    <name type="scientific">Tritrichomonas musculus</name>
    <dbReference type="NCBI Taxonomy" id="1915356"/>
    <lineage>
        <taxon>Eukaryota</taxon>
        <taxon>Metamonada</taxon>
        <taxon>Parabasalia</taxon>
        <taxon>Tritrichomonadida</taxon>
        <taxon>Tritrichomonadidae</taxon>
        <taxon>Tritrichomonas</taxon>
    </lineage>
</organism>
<comment type="caution">
    <text evidence="2">The sequence shown here is derived from an EMBL/GenBank/DDBJ whole genome shotgun (WGS) entry which is preliminary data.</text>
</comment>
<keyword evidence="3" id="KW-1185">Reference proteome</keyword>
<feature type="compositionally biased region" description="Pro residues" evidence="1">
    <location>
        <begin position="35"/>
        <end position="47"/>
    </location>
</feature>
<protein>
    <submittedName>
        <fullName evidence="2">Uncharacterized protein</fullName>
    </submittedName>
</protein>
<evidence type="ECO:0000313" key="3">
    <source>
        <dbReference type="Proteomes" id="UP001470230"/>
    </source>
</evidence>